<protein>
    <submittedName>
        <fullName evidence="2">DUF5623 domain-containing protein</fullName>
    </submittedName>
</protein>
<comment type="caution">
    <text evidence="2">The sequence shown here is derived from an EMBL/GenBank/DDBJ whole genome shotgun (WGS) entry which is preliminary data.</text>
</comment>
<sequence>MLIGDVRPTTLDGVKSLATQLRKDQGIKHSEALDIAARAANCTNFRNAQKVLPAQGSPHERPYVLLTIYWCDKDKRYQVGRETLRIDLVRPILETCSKPLLKEVRGFGNLRMVADDHFVCDSIAQTQVYARERLSTAERSLRFMERTGLRPSREHRKGFPKGSPDNRLPYTDHPTDWVDVVTGQVIVVDEPYSGVPDEDERAAWAARHEWRIAKTSWPGMYYPYSCDLYVATDGATEYDLDVLVAKINAMPAPLLAEDWAGESVSSWETFASPSAKTQQDIRRARCRGTIYPTDSATTVPYSYNMGSTRRRPKGELGIEGHIEAGRMIKAVLSSQERPYSVYRRMNGVRSTLEDWMAKEIGRGQLEGPEFFDVYYHELEREDALLNQAVSREGLIAILGHLKQKLQAVYPDCAPLRDLLNRIDMSRKLIDRMKPAKA</sequence>
<proteinExistence type="predicted"/>
<evidence type="ECO:0000313" key="2">
    <source>
        <dbReference type="EMBL" id="MBT2185963.1"/>
    </source>
</evidence>
<keyword evidence="3" id="KW-1185">Reference proteome</keyword>
<organism evidence="2 3">
    <name type="scientific">Sphingobium nicotianae</name>
    <dbReference type="NCBI Taxonomy" id="2782607"/>
    <lineage>
        <taxon>Bacteria</taxon>
        <taxon>Pseudomonadati</taxon>
        <taxon>Pseudomonadota</taxon>
        <taxon>Alphaproteobacteria</taxon>
        <taxon>Sphingomonadales</taxon>
        <taxon>Sphingomonadaceae</taxon>
        <taxon>Sphingobium</taxon>
    </lineage>
</organism>
<gene>
    <name evidence="2" type="ORF">KK488_03290</name>
</gene>
<dbReference type="Proteomes" id="UP001138757">
    <property type="component" value="Unassembled WGS sequence"/>
</dbReference>
<evidence type="ECO:0000259" key="1">
    <source>
        <dbReference type="Pfam" id="PF18536"/>
    </source>
</evidence>
<name>A0A9X1D9Q3_9SPHN</name>
<dbReference type="InterPro" id="IPR040531">
    <property type="entry name" value="DUF5623"/>
</dbReference>
<feature type="domain" description="DUF5623" evidence="1">
    <location>
        <begin position="308"/>
        <end position="427"/>
    </location>
</feature>
<dbReference type="Pfam" id="PF18536">
    <property type="entry name" value="DUF5623"/>
    <property type="match status" value="1"/>
</dbReference>
<reference evidence="2" key="1">
    <citation type="submission" date="2021-05" db="EMBL/GenBank/DDBJ databases">
        <title>Genome of Sphingobium sp. strain.</title>
        <authorList>
            <person name="Fan R."/>
        </authorList>
    </citation>
    <scope>NUCLEOTIDE SEQUENCE</scope>
    <source>
        <strain evidence="2">H33</strain>
    </source>
</reference>
<dbReference type="AlphaFoldDB" id="A0A9X1D9Q3"/>
<accession>A0A9X1D9Q3</accession>
<dbReference type="EMBL" id="JAHGAW010000002">
    <property type="protein sequence ID" value="MBT2185963.1"/>
    <property type="molecule type" value="Genomic_DNA"/>
</dbReference>
<evidence type="ECO:0000313" key="3">
    <source>
        <dbReference type="Proteomes" id="UP001138757"/>
    </source>
</evidence>
<dbReference type="Gene3D" id="1.20.1260.40">
    <property type="match status" value="1"/>
</dbReference>